<proteinExistence type="predicted"/>
<accession>A0A2T4BWM9</accession>
<dbReference type="EMBL" id="KZ679138">
    <property type="protein sequence ID" value="PTB73665.1"/>
    <property type="molecule type" value="Genomic_DNA"/>
</dbReference>
<dbReference type="Proteomes" id="UP000240760">
    <property type="component" value="Unassembled WGS sequence"/>
</dbReference>
<dbReference type="AlphaFoldDB" id="A0A2T4BWM9"/>
<dbReference type="STRING" id="983965.A0A2T4BWM9"/>
<dbReference type="PANTHER" id="PTHR43798:SF33">
    <property type="entry name" value="HYDROLASE, PUTATIVE (AFU_ORTHOLOGUE AFUA_2G14860)-RELATED"/>
    <property type="match status" value="1"/>
</dbReference>
<feature type="domain" description="AB hydrolase-1" evidence="1">
    <location>
        <begin position="50"/>
        <end position="281"/>
    </location>
</feature>
<keyword evidence="3" id="KW-1185">Reference proteome</keyword>
<dbReference type="Gene3D" id="3.40.50.1820">
    <property type="entry name" value="alpha/beta hydrolase"/>
    <property type="match status" value="1"/>
</dbReference>
<dbReference type="InterPro" id="IPR050266">
    <property type="entry name" value="AB_hydrolase_sf"/>
</dbReference>
<sequence>MTLTETQRAATSSHKTMQEVLFNTPAGSTLQYFKRGKGPIMIVTPPAWGLGTKYLAEAFEPLEQTFTLIYLELRANGKSSRPAASEMSCWHAADDIEHLRQELKLEKIPCLLGHSGGGTIALWYAIRYNKVDRLILLNHRLDGFDDSKSMKEAIVEKAKNPKMHAPLKAWTTSHENLTDEGFAQVIRSFLPIYFYNPDAFYRSKVLSNLQSVSLWNYQTVNGADRQVHQQEPELGKVTAKTLVVSCRADPVCTPAQAIATHKGIAGSKLVIYEKCGHFPWLETDEVFDDIIDFCNS</sequence>
<dbReference type="GO" id="GO:0016787">
    <property type="term" value="F:hydrolase activity"/>
    <property type="evidence" value="ECO:0007669"/>
    <property type="project" value="UniProtKB-KW"/>
</dbReference>
<dbReference type="PANTHER" id="PTHR43798">
    <property type="entry name" value="MONOACYLGLYCEROL LIPASE"/>
    <property type="match status" value="1"/>
</dbReference>
<evidence type="ECO:0000259" key="1">
    <source>
        <dbReference type="Pfam" id="PF00561"/>
    </source>
</evidence>
<dbReference type="GO" id="GO:0016020">
    <property type="term" value="C:membrane"/>
    <property type="evidence" value="ECO:0007669"/>
    <property type="project" value="TreeGrafter"/>
</dbReference>
<dbReference type="Pfam" id="PF00561">
    <property type="entry name" value="Abhydrolase_1"/>
    <property type="match status" value="1"/>
</dbReference>
<dbReference type="InterPro" id="IPR000073">
    <property type="entry name" value="AB_hydrolase_1"/>
</dbReference>
<dbReference type="SUPFAM" id="SSF53474">
    <property type="entry name" value="alpha/beta-Hydrolases"/>
    <property type="match status" value="1"/>
</dbReference>
<dbReference type="OrthoDB" id="10249433at2759"/>
<keyword evidence="2" id="KW-0378">Hydrolase</keyword>
<organism evidence="2 3">
    <name type="scientific">Trichoderma longibrachiatum ATCC 18648</name>
    <dbReference type="NCBI Taxonomy" id="983965"/>
    <lineage>
        <taxon>Eukaryota</taxon>
        <taxon>Fungi</taxon>
        <taxon>Dikarya</taxon>
        <taxon>Ascomycota</taxon>
        <taxon>Pezizomycotina</taxon>
        <taxon>Sordariomycetes</taxon>
        <taxon>Hypocreomycetidae</taxon>
        <taxon>Hypocreales</taxon>
        <taxon>Hypocreaceae</taxon>
        <taxon>Trichoderma</taxon>
    </lineage>
</organism>
<evidence type="ECO:0000313" key="3">
    <source>
        <dbReference type="Proteomes" id="UP000240760"/>
    </source>
</evidence>
<dbReference type="InterPro" id="IPR029058">
    <property type="entry name" value="AB_hydrolase_fold"/>
</dbReference>
<name>A0A2T4BWM9_TRILO</name>
<protein>
    <submittedName>
        <fullName evidence="2">Alpha/beta-hydrolase</fullName>
    </submittedName>
</protein>
<evidence type="ECO:0000313" key="2">
    <source>
        <dbReference type="EMBL" id="PTB73665.1"/>
    </source>
</evidence>
<reference evidence="2 3" key="1">
    <citation type="submission" date="2016-07" db="EMBL/GenBank/DDBJ databases">
        <title>Multiple horizontal gene transfer events from other fungi enriched the ability of initially mycotrophic Trichoderma (Ascomycota) to feed on dead plant biomass.</title>
        <authorList>
            <consortium name="DOE Joint Genome Institute"/>
            <person name="Aerts A."/>
            <person name="Atanasova L."/>
            <person name="Chenthamara K."/>
            <person name="Zhang J."/>
            <person name="Grujic M."/>
            <person name="Henrissat B."/>
            <person name="Kuo A."/>
            <person name="Salamov A."/>
            <person name="Lipzen A."/>
            <person name="Labutti K."/>
            <person name="Barry K."/>
            <person name="Miao Y."/>
            <person name="Rahimi M.J."/>
            <person name="Shen Q."/>
            <person name="Grigoriev I.V."/>
            <person name="Kubicek C.P."/>
            <person name="Druzhinina I.S."/>
        </authorList>
    </citation>
    <scope>NUCLEOTIDE SEQUENCE [LARGE SCALE GENOMIC DNA]</scope>
    <source>
        <strain evidence="2 3">ATCC 18648</strain>
    </source>
</reference>
<gene>
    <name evidence="2" type="ORF">M440DRAFT_1404654</name>
</gene>